<dbReference type="InterPro" id="IPR027413">
    <property type="entry name" value="GROEL-like_equatorial_sf"/>
</dbReference>
<evidence type="ECO:0000313" key="15">
    <source>
        <dbReference type="EMBL" id="KAK8379971.1"/>
    </source>
</evidence>
<comment type="similarity">
    <text evidence="11">Belongs to the TCP-1 chaperonin family.</text>
</comment>
<feature type="domain" description="SET" evidence="13">
    <location>
        <begin position="69"/>
        <end position="192"/>
    </location>
</feature>
<feature type="domain" description="Pre-SET" evidence="14">
    <location>
        <begin position="12"/>
        <end position="66"/>
    </location>
</feature>
<evidence type="ECO:0000256" key="5">
    <source>
        <dbReference type="ARBA" id="ARBA00022691"/>
    </source>
</evidence>
<dbReference type="PROSITE" id="PS50867">
    <property type="entry name" value="PRE_SET"/>
    <property type="match status" value="1"/>
</dbReference>
<dbReference type="GO" id="GO:0005694">
    <property type="term" value="C:chromosome"/>
    <property type="evidence" value="ECO:0007669"/>
    <property type="project" value="UniProtKB-SubCell"/>
</dbReference>
<keyword evidence="16" id="KW-1185">Reference proteome</keyword>
<evidence type="ECO:0000259" key="14">
    <source>
        <dbReference type="PROSITE" id="PS50867"/>
    </source>
</evidence>
<dbReference type="GO" id="GO:0032259">
    <property type="term" value="P:methylation"/>
    <property type="evidence" value="ECO:0007669"/>
    <property type="project" value="UniProtKB-KW"/>
</dbReference>
<keyword evidence="9 11" id="KW-0067">ATP-binding</keyword>
<dbReference type="SUPFAM" id="SSF82199">
    <property type="entry name" value="SET domain"/>
    <property type="match status" value="1"/>
</dbReference>
<protein>
    <submittedName>
        <fullName evidence="15">Uncharacterized protein</fullName>
    </submittedName>
</protein>
<dbReference type="InterPro" id="IPR017998">
    <property type="entry name" value="Chaperone_TCP-1"/>
</dbReference>
<keyword evidence="7 11" id="KW-0547">Nucleotide-binding</keyword>
<keyword evidence="2" id="KW-0158">Chromosome</keyword>
<evidence type="ECO:0000259" key="13">
    <source>
        <dbReference type="PROSITE" id="PS50280"/>
    </source>
</evidence>
<dbReference type="InterPro" id="IPR046341">
    <property type="entry name" value="SET_dom_sf"/>
</dbReference>
<dbReference type="InterPro" id="IPR002423">
    <property type="entry name" value="Cpn60/GroEL/TCP-1"/>
</dbReference>
<evidence type="ECO:0000256" key="12">
    <source>
        <dbReference type="SAM" id="MobiDB-lite"/>
    </source>
</evidence>
<dbReference type="SMART" id="SM00317">
    <property type="entry name" value="SET"/>
    <property type="match status" value="1"/>
</dbReference>
<keyword evidence="4" id="KW-0808">Transferase</keyword>
<evidence type="ECO:0000256" key="3">
    <source>
        <dbReference type="ARBA" id="ARBA00022603"/>
    </source>
</evidence>
<comment type="subcellular location">
    <subcellularLocation>
        <location evidence="1">Chromosome</location>
    </subcellularLocation>
</comment>
<dbReference type="Proteomes" id="UP001487740">
    <property type="component" value="Unassembled WGS sequence"/>
</dbReference>
<keyword evidence="3" id="KW-0489">Methyltransferase</keyword>
<dbReference type="GO" id="GO:0008170">
    <property type="term" value="F:N-methyltransferase activity"/>
    <property type="evidence" value="ECO:0007669"/>
    <property type="project" value="UniProtKB-ARBA"/>
</dbReference>
<evidence type="ECO:0000256" key="8">
    <source>
        <dbReference type="ARBA" id="ARBA00022833"/>
    </source>
</evidence>
<evidence type="ECO:0000256" key="4">
    <source>
        <dbReference type="ARBA" id="ARBA00022679"/>
    </source>
</evidence>
<dbReference type="GO" id="GO:0005524">
    <property type="term" value="F:ATP binding"/>
    <property type="evidence" value="ECO:0007669"/>
    <property type="project" value="UniProtKB-KW"/>
</dbReference>
<evidence type="ECO:0000256" key="9">
    <source>
        <dbReference type="ARBA" id="ARBA00022840"/>
    </source>
</evidence>
<dbReference type="PROSITE" id="PS50280">
    <property type="entry name" value="SET"/>
    <property type="match status" value="1"/>
</dbReference>
<evidence type="ECO:0000256" key="11">
    <source>
        <dbReference type="RuleBase" id="RU004187"/>
    </source>
</evidence>
<dbReference type="GO" id="GO:0008270">
    <property type="term" value="F:zinc ion binding"/>
    <property type="evidence" value="ECO:0007669"/>
    <property type="project" value="InterPro"/>
</dbReference>
<keyword evidence="8" id="KW-0862">Zinc</keyword>
<dbReference type="PANTHER" id="PTHR46223:SF3">
    <property type="entry name" value="HISTONE-LYSINE N-METHYLTRANSFERASE SET-23"/>
    <property type="match status" value="1"/>
</dbReference>
<evidence type="ECO:0000313" key="16">
    <source>
        <dbReference type="Proteomes" id="UP001487740"/>
    </source>
</evidence>
<sequence length="493" mass="53420">MDPGAVAEGVLGGCECPSVCQTSCHGSEIAYRENILSHIPPVKPVVECNDLCTCGSSCGNRVVQRGPACGLEVRSTPGKGLGLFTSHDLPKGAFVCEYSGEIISGPVAKARFDKQTAGAANYILTVTEYTKKGKMTTIIDPTVTGNLGRYANHSCSPNICIVPVRVEEVWPRAAFFTTRSVCAGEELCYHYAEGLGEAGRVTKRTREVGRGLDGLGEAGTSWDLLGEAGEGERGTGRGREGLGEVGMGRERLGDAGRGQGGHGEMERRWGRDGETGRNIGDEYFTFITKCQDPKACTVLLRGPSKDILNEVRVLLGEWECLASPCTKHRHAAPESHEYVRYMCLEFKDRAAAEEAVRQRNNYKLDKQHTFLCNLFTDSEKYDNIPEEFVAPIGDEYFTFITKCQDPKACTVLLRGPSKDILNEVERNLQDALGVARNLALEPRLVPGGGAVDMAVSNSLQQKVKGVSGVRQWPYSALAQALEDGELRIPHGGG</sequence>
<dbReference type="InterPro" id="IPR027410">
    <property type="entry name" value="TCP-1-like_intermed_sf"/>
</dbReference>
<name>A0AAW0SYY8_SCYPA</name>
<dbReference type="GO" id="GO:0005634">
    <property type="term" value="C:nucleus"/>
    <property type="evidence" value="ECO:0007669"/>
    <property type="project" value="InterPro"/>
</dbReference>
<dbReference type="PANTHER" id="PTHR46223">
    <property type="entry name" value="HISTONE-LYSINE N-METHYLTRANSFERASE SUV39H"/>
    <property type="match status" value="1"/>
</dbReference>
<dbReference type="InterPro" id="IPR007728">
    <property type="entry name" value="Pre-SET_dom"/>
</dbReference>
<keyword evidence="10 11" id="KW-0143">Chaperone</keyword>
<feature type="region of interest" description="Disordered" evidence="12">
    <location>
        <begin position="225"/>
        <end position="272"/>
    </location>
</feature>
<keyword evidence="6" id="KW-0479">Metal-binding</keyword>
<evidence type="ECO:0000256" key="10">
    <source>
        <dbReference type="ARBA" id="ARBA00023186"/>
    </source>
</evidence>
<evidence type="ECO:0000256" key="2">
    <source>
        <dbReference type="ARBA" id="ARBA00022454"/>
    </source>
</evidence>
<evidence type="ECO:0000256" key="1">
    <source>
        <dbReference type="ARBA" id="ARBA00004286"/>
    </source>
</evidence>
<dbReference type="Gene3D" id="1.10.560.10">
    <property type="entry name" value="GroEL-like equatorial domain"/>
    <property type="match status" value="1"/>
</dbReference>
<gene>
    <name evidence="15" type="ORF">O3P69_019784</name>
</gene>
<feature type="compositionally biased region" description="Basic and acidic residues" evidence="12">
    <location>
        <begin position="230"/>
        <end position="254"/>
    </location>
</feature>
<dbReference type="Pfam" id="PF00118">
    <property type="entry name" value="Cpn60_TCP1"/>
    <property type="match status" value="1"/>
</dbReference>
<accession>A0AAW0SYY8</accession>
<feature type="compositionally biased region" description="Basic and acidic residues" evidence="12">
    <location>
        <begin position="263"/>
        <end position="272"/>
    </location>
</feature>
<dbReference type="SUPFAM" id="SSF54849">
    <property type="entry name" value="GroEL-intermediate domain like"/>
    <property type="match status" value="1"/>
</dbReference>
<dbReference type="EMBL" id="JARAKH010000043">
    <property type="protein sequence ID" value="KAK8379971.1"/>
    <property type="molecule type" value="Genomic_DNA"/>
</dbReference>
<dbReference type="AlphaFoldDB" id="A0AAW0SYY8"/>
<dbReference type="PRINTS" id="PR00304">
    <property type="entry name" value="TCOMPLEXTCP1"/>
</dbReference>
<dbReference type="SUPFAM" id="SSF48592">
    <property type="entry name" value="GroEL equatorial domain-like"/>
    <property type="match status" value="1"/>
</dbReference>
<dbReference type="InterPro" id="IPR001214">
    <property type="entry name" value="SET_dom"/>
</dbReference>
<dbReference type="InterPro" id="IPR050973">
    <property type="entry name" value="H3K9_Histone-Lys_N-MTase"/>
</dbReference>
<organism evidence="15 16">
    <name type="scientific">Scylla paramamosain</name>
    <name type="common">Mud crab</name>
    <dbReference type="NCBI Taxonomy" id="85552"/>
    <lineage>
        <taxon>Eukaryota</taxon>
        <taxon>Metazoa</taxon>
        <taxon>Ecdysozoa</taxon>
        <taxon>Arthropoda</taxon>
        <taxon>Crustacea</taxon>
        <taxon>Multicrustacea</taxon>
        <taxon>Malacostraca</taxon>
        <taxon>Eumalacostraca</taxon>
        <taxon>Eucarida</taxon>
        <taxon>Decapoda</taxon>
        <taxon>Pleocyemata</taxon>
        <taxon>Brachyura</taxon>
        <taxon>Eubrachyura</taxon>
        <taxon>Portunoidea</taxon>
        <taxon>Portunidae</taxon>
        <taxon>Portuninae</taxon>
        <taxon>Scylla</taxon>
    </lineage>
</organism>
<keyword evidence="5" id="KW-0949">S-adenosyl-L-methionine</keyword>
<dbReference type="Pfam" id="PF00856">
    <property type="entry name" value="SET"/>
    <property type="match status" value="1"/>
</dbReference>
<dbReference type="Gene3D" id="2.170.270.10">
    <property type="entry name" value="SET domain"/>
    <property type="match status" value="1"/>
</dbReference>
<dbReference type="GO" id="GO:0042054">
    <property type="term" value="F:histone methyltransferase activity"/>
    <property type="evidence" value="ECO:0007669"/>
    <property type="project" value="InterPro"/>
</dbReference>
<evidence type="ECO:0000256" key="6">
    <source>
        <dbReference type="ARBA" id="ARBA00022723"/>
    </source>
</evidence>
<dbReference type="GO" id="GO:0140662">
    <property type="term" value="F:ATP-dependent protein folding chaperone"/>
    <property type="evidence" value="ECO:0007669"/>
    <property type="project" value="InterPro"/>
</dbReference>
<reference evidence="15 16" key="1">
    <citation type="submission" date="2023-03" db="EMBL/GenBank/DDBJ databases">
        <title>High-quality genome of Scylla paramamosain provides insights in environmental adaptation.</title>
        <authorList>
            <person name="Zhang L."/>
        </authorList>
    </citation>
    <scope>NUCLEOTIDE SEQUENCE [LARGE SCALE GENOMIC DNA]</scope>
    <source>
        <strain evidence="15">LZ_2023a</strain>
        <tissue evidence="15">Muscle</tissue>
    </source>
</reference>
<proteinExistence type="inferred from homology"/>
<comment type="caution">
    <text evidence="15">The sequence shown here is derived from an EMBL/GenBank/DDBJ whole genome shotgun (WGS) entry which is preliminary data.</text>
</comment>
<dbReference type="GO" id="GO:0008757">
    <property type="term" value="F:S-adenosylmethionine-dependent methyltransferase activity"/>
    <property type="evidence" value="ECO:0007669"/>
    <property type="project" value="UniProtKB-ARBA"/>
</dbReference>
<evidence type="ECO:0000256" key="7">
    <source>
        <dbReference type="ARBA" id="ARBA00022741"/>
    </source>
</evidence>